<proteinExistence type="predicted"/>
<evidence type="ECO:0000313" key="2">
    <source>
        <dbReference type="Proteomes" id="UP000554482"/>
    </source>
</evidence>
<dbReference type="EMBL" id="JABWDY010019252">
    <property type="protein sequence ID" value="KAF5194045.1"/>
    <property type="molecule type" value="Genomic_DNA"/>
</dbReference>
<protein>
    <submittedName>
        <fullName evidence="1">Uncharacterized protein</fullName>
    </submittedName>
</protein>
<accession>A0A7J6WCD9</accession>
<keyword evidence="2" id="KW-1185">Reference proteome</keyword>
<dbReference type="Proteomes" id="UP000554482">
    <property type="component" value="Unassembled WGS sequence"/>
</dbReference>
<evidence type="ECO:0000313" key="1">
    <source>
        <dbReference type="EMBL" id="KAF5194045.1"/>
    </source>
</evidence>
<organism evidence="1 2">
    <name type="scientific">Thalictrum thalictroides</name>
    <name type="common">Rue-anemone</name>
    <name type="synonym">Anemone thalictroides</name>
    <dbReference type="NCBI Taxonomy" id="46969"/>
    <lineage>
        <taxon>Eukaryota</taxon>
        <taxon>Viridiplantae</taxon>
        <taxon>Streptophyta</taxon>
        <taxon>Embryophyta</taxon>
        <taxon>Tracheophyta</taxon>
        <taxon>Spermatophyta</taxon>
        <taxon>Magnoliopsida</taxon>
        <taxon>Ranunculales</taxon>
        <taxon>Ranunculaceae</taxon>
        <taxon>Thalictroideae</taxon>
        <taxon>Thalictrum</taxon>
    </lineage>
</organism>
<reference evidence="1 2" key="1">
    <citation type="submission" date="2020-06" db="EMBL/GenBank/DDBJ databases">
        <title>Transcriptomic and genomic resources for Thalictrum thalictroides and T. hernandezii: Facilitating candidate gene discovery in an emerging model plant lineage.</title>
        <authorList>
            <person name="Arias T."/>
            <person name="Riano-Pachon D.M."/>
            <person name="Di Stilio V.S."/>
        </authorList>
    </citation>
    <scope>NUCLEOTIDE SEQUENCE [LARGE SCALE GENOMIC DNA]</scope>
    <source>
        <strain evidence="2">cv. WT478/WT964</strain>
        <tissue evidence="1">Leaves</tissue>
    </source>
</reference>
<gene>
    <name evidence="1" type="ORF">FRX31_016368</name>
</gene>
<comment type="caution">
    <text evidence="1">The sequence shown here is derived from an EMBL/GenBank/DDBJ whole genome shotgun (WGS) entry which is preliminary data.</text>
</comment>
<name>A0A7J6WCD9_THATH</name>
<sequence length="99" mass="11516">MIIKANWYMSSCFTYTFFWPIIQKENGKDDMSFDVVELRCDVDNTSRPHRLLELRLMVASLQGDKFEYGIKNFVYILNLAGLFVSNLLEVVCNIICCGF</sequence>
<dbReference type="AlphaFoldDB" id="A0A7J6WCD9"/>